<reference evidence="2" key="1">
    <citation type="submission" date="2017-12" db="EMBL/GenBank/DDBJ databases">
        <title>FDA dAtabase for Regulatory Grade micrObial Sequences (FDA-ARGOS): Supporting development and validation of Infectious Disease Dx tests.</title>
        <authorList>
            <person name="Campos J."/>
            <person name="Goldberg B."/>
            <person name="Tallon L."/>
            <person name="Sadzewicz L."/>
            <person name="Sengamalay N."/>
            <person name="Ott S."/>
            <person name="Godinez A."/>
            <person name="Nagaraj S."/>
            <person name="Vyas G."/>
            <person name="Aluvathingal J."/>
            <person name="Nadendla S."/>
            <person name="Geyer C."/>
            <person name="Nandy P."/>
            <person name="Hobson J."/>
            <person name="Sichtig H."/>
        </authorList>
    </citation>
    <scope>NUCLEOTIDE SEQUENCE</scope>
    <source>
        <strain evidence="2">FDAARGOS_252</strain>
        <plasmid evidence="2">unnamed4</plasmid>
    </source>
</reference>
<name>A0A1V0GYL4_9RHOB</name>
<sequence>MTVVKRIIFLPAIGAMAVFALLGQLSAQDEATTPKAQGSGASSLESTLEQAASELGLTDEAPAPAATAINTPYRDCPKVPEVQSDAVQQKTQEGYVRRFIYSYVMMNHVLETGDCSCGGKSAPYAPAQEIEDKLRKEYGAGWATSDAAQAYFNQSRALRPQVEALCGGDV</sequence>
<gene>
    <name evidence="2" type="ORF">A6J80_21710</name>
</gene>
<feature type="chain" id="PRO_5010740349" evidence="1">
    <location>
        <begin position="28"/>
        <end position="170"/>
    </location>
</feature>
<protein>
    <submittedName>
        <fullName evidence="2">Uncharacterized protein</fullName>
    </submittedName>
</protein>
<dbReference type="KEGG" id="pye:A6J80_21710"/>
<feature type="signal peptide" evidence="1">
    <location>
        <begin position="1"/>
        <end position="27"/>
    </location>
</feature>
<evidence type="ECO:0000256" key="1">
    <source>
        <dbReference type="SAM" id="SignalP"/>
    </source>
</evidence>
<dbReference type="Proteomes" id="UP000191257">
    <property type="component" value="Plasmid unnamed4"/>
</dbReference>
<keyword evidence="1" id="KW-0732">Signal</keyword>
<evidence type="ECO:0000313" key="3">
    <source>
        <dbReference type="Proteomes" id="UP000191257"/>
    </source>
</evidence>
<accession>A0A1V0GYL4</accession>
<keyword evidence="2" id="KW-0614">Plasmid</keyword>
<organism evidence="2 3">
    <name type="scientific">Paracoccus yeei</name>
    <dbReference type="NCBI Taxonomy" id="147645"/>
    <lineage>
        <taxon>Bacteria</taxon>
        <taxon>Pseudomonadati</taxon>
        <taxon>Pseudomonadota</taxon>
        <taxon>Alphaproteobacteria</taxon>
        <taxon>Rhodobacterales</taxon>
        <taxon>Paracoccaceae</taxon>
        <taxon>Paracoccus</taxon>
    </lineage>
</organism>
<proteinExistence type="predicted"/>
<dbReference type="AlphaFoldDB" id="A0A1V0GYL4"/>
<evidence type="ECO:0000313" key="2">
    <source>
        <dbReference type="EMBL" id="ARC38908.1"/>
    </source>
</evidence>
<geneLocation type="plasmid" evidence="2 3">
    <name>unnamed4</name>
</geneLocation>
<keyword evidence="3" id="KW-1185">Reference proteome</keyword>
<dbReference type="EMBL" id="CP020444">
    <property type="protein sequence ID" value="ARC38908.1"/>
    <property type="molecule type" value="Genomic_DNA"/>
</dbReference>